<feature type="region of interest" description="Disordered" evidence="2">
    <location>
        <begin position="413"/>
        <end position="432"/>
    </location>
</feature>
<dbReference type="GO" id="GO:0005096">
    <property type="term" value="F:GTPase activator activity"/>
    <property type="evidence" value="ECO:0007669"/>
    <property type="project" value="UniProtKB-KW"/>
</dbReference>
<dbReference type="PROSITE" id="PS00509">
    <property type="entry name" value="RAS_GTPASE_ACTIV_1"/>
    <property type="match status" value="1"/>
</dbReference>
<evidence type="ECO:0000256" key="2">
    <source>
        <dbReference type="SAM" id="MobiDB-lite"/>
    </source>
</evidence>
<dbReference type="SUPFAM" id="SSF48350">
    <property type="entry name" value="GTPase activation domain, GAP"/>
    <property type="match status" value="1"/>
</dbReference>
<feature type="domain" description="Ras-GAP" evidence="3">
    <location>
        <begin position="760"/>
        <end position="993"/>
    </location>
</feature>
<feature type="region of interest" description="Disordered" evidence="2">
    <location>
        <begin position="137"/>
        <end position="248"/>
    </location>
</feature>
<dbReference type="PANTHER" id="PTHR10194:SF60">
    <property type="entry name" value="RAS GTPASE-ACTIVATING PROTEIN RASKOL"/>
    <property type="match status" value="1"/>
</dbReference>
<dbReference type="AlphaFoldDB" id="A0AAV9VAL8"/>
<dbReference type="SMART" id="SM00323">
    <property type="entry name" value="RasGAP"/>
    <property type="match status" value="1"/>
</dbReference>
<comment type="caution">
    <text evidence="4">The sequence shown here is derived from an EMBL/GenBank/DDBJ whole genome shotgun (WGS) entry which is preliminary data.</text>
</comment>
<evidence type="ECO:0000256" key="1">
    <source>
        <dbReference type="ARBA" id="ARBA00022468"/>
    </source>
</evidence>
<dbReference type="Pfam" id="PF00616">
    <property type="entry name" value="RasGAP"/>
    <property type="match status" value="1"/>
</dbReference>
<sequence>MSELVAVNGGAANEAIPQPTPGRRRSRRPSSGNNSPERQIRTVRRAQSASMVPSSMSQFRDMTIRAVPDSSDEEDSDSQDSHSPLSTPPRTPKACDGHKSEPRATHFPFSTRTVAFSSINGAPQSLSNEKTIEYRTRARAFSHSPSSTSSETFRERVRQQSSSSSTGSPTSPSLAPMLSSSSTAPAQISTNVYPTNEPKHHHHHHHHKKSSSKLYKQRSQKNQNSNGSLTTIQTSEESPTMKAPPTGDAGRILALMKELRGKMEGEVEYKLGDAPAWLTGVLLIVNETGRLVLVKEDNTHSTIVTDLRGCQLRTIGNRAEGSECTIEISTLNSVQDLKIKPPNPLQYDCWLASLLCWQPIRPAGPNNKMVKTQPVKLATDRKVDRRRNSDATTFREAAIIKVGKMTMWDRTNAGSGSPSMTATAASKLPKSSKTTGQSWRKISCILQENGEFKMYNETDVALLHVLQLSSLSRSAIQHLDPSVLGQEYCIGIYPHYSPHAQYQAQSTPIYIGLETKILFEVWFVLLRAYTVPELYGPAGLTSSSPSLTPVATPPLHGFDFGLPVLTDAFRVPRMMSMKIVEAKLPGITSSHEDHRHHLGEKKDTEIFWEISLGGDVRARSMPRVINSTCLWMEHFEFNELPSQLNVIEVVMKQRIVKHKRDRGPTSSNGSLTHYTMPAGEPIGVVTIDLQDLEFDTESEVWWPIMPTTRNLETAIGEVMLKVRKEELVVLMMDEYKPLLDLLQNFSNGLTIQIGQVLTVDLRRVAHTMLKIFQVSGKAIDWLMALAESEIGNLKGGNDISKKDTAAAGAATDAEGQPKPETAPKMDGKRAQMEANILFRGNSLLTKAVEAHMARFGKEYMDETIAEHVQRVAEEDSLFEVDPMKCKSSDDLRHNWKQLNTLVRGVWQSISTSAEKCPLEVKKILCHVRTCVEEKFGNMVEGPSYSSVSGFLFLRFFCPAIMNPKMFGILKDHPGAHAQRTLTLLAKSLQGLANMTTFGVKEPWFEPMNEFLLENTADFKRFIDDVSLGTPEIQQSVQVPPSYATPITIQARLQQASKEGFPSLPFLIDQPRAIGLLVQMWLKWDETQEGRSPQNFSPDLLRFHEICLHLKERMAVCVERAENAERPSSSLSNRWEEVAEGLAASAAVSPALATPGWEGSGSGAATPKENPTIGYLAMSSAGALPPTKVFSPPFSASQHYTRGAAGAVRNGSTSVPVLPEEDESAGAAAPGKNKLSNFVSGLKQKVKGEKE</sequence>
<reference evidence="4 5" key="1">
    <citation type="submission" date="2019-10" db="EMBL/GenBank/DDBJ databases">
        <authorList>
            <person name="Palmer J.M."/>
        </authorList>
    </citation>
    <scope>NUCLEOTIDE SEQUENCE [LARGE SCALE GENOMIC DNA]</scope>
    <source>
        <strain evidence="4 5">TWF696</strain>
    </source>
</reference>
<feature type="compositionally biased region" description="Polar residues" evidence="2">
    <location>
        <begin position="220"/>
        <end position="238"/>
    </location>
</feature>
<name>A0AAV9VAL8_9PEZI</name>
<keyword evidence="5" id="KW-1185">Reference proteome</keyword>
<dbReference type="InterPro" id="IPR023152">
    <property type="entry name" value="RasGAP_CS"/>
</dbReference>
<dbReference type="Gene3D" id="1.10.506.10">
    <property type="entry name" value="GTPase Activation - p120gap, domain 1"/>
    <property type="match status" value="1"/>
</dbReference>
<feature type="compositionally biased region" description="Low complexity" evidence="2">
    <location>
        <begin position="161"/>
        <end position="186"/>
    </location>
</feature>
<feature type="compositionally biased region" description="Polar residues" evidence="2">
    <location>
        <begin position="45"/>
        <end position="60"/>
    </location>
</feature>
<dbReference type="InterPro" id="IPR001936">
    <property type="entry name" value="RasGAP_dom"/>
</dbReference>
<feature type="compositionally biased region" description="Basic residues" evidence="2">
    <location>
        <begin position="199"/>
        <end position="219"/>
    </location>
</feature>
<feature type="region of interest" description="Disordered" evidence="2">
    <location>
        <begin position="1"/>
        <end position="107"/>
    </location>
</feature>
<dbReference type="PANTHER" id="PTHR10194">
    <property type="entry name" value="RAS GTPASE-ACTIVATING PROTEINS"/>
    <property type="match status" value="1"/>
</dbReference>
<feature type="region of interest" description="Disordered" evidence="2">
    <location>
        <begin position="804"/>
        <end position="827"/>
    </location>
</feature>
<organism evidence="4 5">
    <name type="scientific">Orbilia brochopaga</name>
    <dbReference type="NCBI Taxonomy" id="3140254"/>
    <lineage>
        <taxon>Eukaryota</taxon>
        <taxon>Fungi</taxon>
        <taxon>Dikarya</taxon>
        <taxon>Ascomycota</taxon>
        <taxon>Pezizomycotina</taxon>
        <taxon>Orbiliomycetes</taxon>
        <taxon>Orbiliales</taxon>
        <taxon>Orbiliaceae</taxon>
        <taxon>Orbilia</taxon>
    </lineage>
</organism>
<dbReference type="Proteomes" id="UP001375240">
    <property type="component" value="Unassembled WGS sequence"/>
</dbReference>
<evidence type="ECO:0000259" key="3">
    <source>
        <dbReference type="PROSITE" id="PS50018"/>
    </source>
</evidence>
<dbReference type="InterPro" id="IPR039360">
    <property type="entry name" value="Ras_GTPase"/>
</dbReference>
<protein>
    <recommendedName>
        <fullName evidence="3">Ras-GAP domain-containing protein</fullName>
    </recommendedName>
</protein>
<feature type="compositionally biased region" description="Basic and acidic residues" evidence="2">
    <location>
        <begin position="93"/>
        <end position="104"/>
    </location>
</feature>
<keyword evidence="1" id="KW-0343">GTPase activation</keyword>
<evidence type="ECO:0000313" key="5">
    <source>
        <dbReference type="Proteomes" id="UP001375240"/>
    </source>
</evidence>
<feature type="compositionally biased region" description="Basic and acidic residues" evidence="2">
    <location>
        <begin position="815"/>
        <end position="827"/>
    </location>
</feature>
<proteinExistence type="predicted"/>
<dbReference type="CDD" id="cd05137">
    <property type="entry name" value="RasGAP_CLA2_BUD2"/>
    <property type="match status" value="1"/>
</dbReference>
<evidence type="ECO:0000313" key="4">
    <source>
        <dbReference type="EMBL" id="KAK6359055.1"/>
    </source>
</evidence>
<dbReference type="PROSITE" id="PS50018">
    <property type="entry name" value="RAS_GTPASE_ACTIV_2"/>
    <property type="match status" value="1"/>
</dbReference>
<dbReference type="GO" id="GO:0007165">
    <property type="term" value="P:signal transduction"/>
    <property type="evidence" value="ECO:0007669"/>
    <property type="project" value="UniProtKB-ARBA"/>
</dbReference>
<dbReference type="InterPro" id="IPR008936">
    <property type="entry name" value="Rho_GTPase_activation_prot"/>
</dbReference>
<gene>
    <name evidence="4" type="ORF">TWF696_000225</name>
</gene>
<dbReference type="EMBL" id="JAVHNQ010000001">
    <property type="protein sequence ID" value="KAK6359055.1"/>
    <property type="molecule type" value="Genomic_DNA"/>
</dbReference>
<accession>A0AAV9VAL8</accession>
<feature type="region of interest" description="Disordered" evidence="2">
    <location>
        <begin position="1204"/>
        <end position="1250"/>
    </location>
</feature>